<dbReference type="PROSITE" id="PS51011">
    <property type="entry name" value="ARID"/>
    <property type="match status" value="1"/>
</dbReference>
<dbReference type="SUPFAM" id="SSF46774">
    <property type="entry name" value="ARID-like"/>
    <property type="match status" value="1"/>
</dbReference>
<evidence type="ECO:0000256" key="1">
    <source>
        <dbReference type="PROSITE-ProRule" id="PRU00267"/>
    </source>
</evidence>
<evidence type="ECO:0000313" key="7">
    <source>
        <dbReference type="RefSeq" id="XP_031407390.1"/>
    </source>
</evidence>
<evidence type="ECO:0000313" key="4">
    <source>
        <dbReference type="EMBL" id="OWM85947.1"/>
    </source>
</evidence>
<evidence type="ECO:0000259" key="2">
    <source>
        <dbReference type="PROSITE" id="PS50118"/>
    </source>
</evidence>
<dbReference type="RefSeq" id="XP_031407390.1">
    <property type="nucleotide sequence ID" value="XM_031551530.1"/>
</dbReference>
<feature type="domain" description="ARID" evidence="3">
    <location>
        <begin position="39"/>
        <end position="130"/>
    </location>
</feature>
<dbReference type="PANTHER" id="PTHR46691">
    <property type="entry name" value="HIGH MOBILITY GROUP B PROTEIN 9"/>
    <property type="match status" value="1"/>
</dbReference>
<dbReference type="OrthoDB" id="338531at2759"/>
<dbReference type="Proteomes" id="UP000197138">
    <property type="component" value="Unassembled WGS sequence"/>
</dbReference>
<dbReference type="SMART" id="SM00501">
    <property type="entry name" value="BRIGHT"/>
    <property type="match status" value="1"/>
</dbReference>
<dbReference type="InterPro" id="IPR009071">
    <property type="entry name" value="HMG_box_dom"/>
</dbReference>
<reference evidence="7" key="4">
    <citation type="submission" date="2025-04" db="UniProtKB">
        <authorList>
            <consortium name="RefSeq"/>
        </authorList>
    </citation>
    <scope>IDENTIFICATION</scope>
    <source>
        <tissue evidence="7">Leaf</tissue>
    </source>
</reference>
<keyword evidence="6" id="KW-1185">Reference proteome</keyword>
<reference evidence="5" key="1">
    <citation type="journal article" date="2017" name="Plant J.">
        <title>The pomegranate (Punica granatum L.) genome and the genomics of punicalagin biosynthesis.</title>
        <authorList>
            <person name="Qin G."/>
            <person name="Xu C."/>
            <person name="Ming R."/>
            <person name="Tang H."/>
            <person name="Guyot R."/>
            <person name="Kramer E.M."/>
            <person name="Hu Y."/>
            <person name="Yi X."/>
            <person name="Qi Y."/>
            <person name="Xu X."/>
            <person name="Gao Z."/>
            <person name="Pan H."/>
            <person name="Jian J."/>
            <person name="Tian Y."/>
            <person name="Yue Z."/>
            <person name="Xu Y."/>
        </authorList>
    </citation>
    <scope>NUCLEOTIDE SEQUENCE [LARGE SCALE GENOMIC DNA]</scope>
    <source>
        <strain evidence="5">cv. Dabenzi</strain>
    </source>
</reference>
<sequence>MSMVLHQLGTESPDGQFSAPPAGASRAYPPATADYKDVVQSPEVFEEKLSAFHSAYGSKFKVPTVGGKALDLHRLFVEVTSRGGIEKVTRDRRWKEVIFGFSFPSTITSASFVLRKYYMSMLYHFEQVYFFRKGVPPISMPDCGIESLVNGSASQDEGAYTNNSSGHEESNLHPGSSVTGFIDGKFDNGYLVTVKLGAQELKGVLYHIPPILHMSQSAATHSALVPSRRNRKRSRLALRDPARPKSNKSGYNFFFSENYARLRPQYYGQERAITKKIGYLWSNLTEAEKQVYQEKGLRDKERYKSEMLEYQSSKI</sequence>
<dbReference type="EMBL" id="MTKT01001111">
    <property type="protein sequence ID" value="OWM85947.1"/>
    <property type="molecule type" value="Genomic_DNA"/>
</dbReference>
<dbReference type="SMART" id="SM00398">
    <property type="entry name" value="HMG"/>
    <property type="match status" value="1"/>
</dbReference>
<organism evidence="4 5">
    <name type="scientific">Punica granatum</name>
    <name type="common">Pomegranate</name>
    <dbReference type="NCBI Taxonomy" id="22663"/>
    <lineage>
        <taxon>Eukaryota</taxon>
        <taxon>Viridiplantae</taxon>
        <taxon>Streptophyta</taxon>
        <taxon>Embryophyta</taxon>
        <taxon>Tracheophyta</taxon>
        <taxon>Spermatophyta</taxon>
        <taxon>Magnoliopsida</taxon>
        <taxon>eudicotyledons</taxon>
        <taxon>Gunneridae</taxon>
        <taxon>Pentapetalae</taxon>
        <taxon>rosids</taxon>
        <taxon>malvids</taxon>
        <taxon>Myrtales</taxon>
        <taxon>Lythraceae</taxon>
        <taxon>Punica</taxon>
    </lineage>
</organism>
<protein>
    <submittedName>
        <fullName evidence="7">High mobility group B protein 10 isoform X1</fullName>
    </submittedName>
</protein>
<name>A0A218XLT1_PUNGR</name>
<dbReference type="SUPFAM" id="SSF47095">
    <property type="entry name" value="HMG-box"/>
    <property type="match status" value="1"/>
</dbReference>
<dbReference type="GeneID" id="116215706"/>
<dbReference type="PANTHER" id="PTHR46691:SF6">
    <property type="entry name" value="HIGH MOBILITY GROUP B PROTEIN 10-RELATED"/>
    <property type="match status" value="1"/>
</dbReference>
<reference evidence="4" key="2">
    <citation type="submission" date="2017-06" db="EMBL/GenBank/DDBJ databases">
        <title>The pomegranate genome and the genomics of punicalagin biosynthesis.</title>
        <authorList>
            <person name="Xu C."/>
        </authorList>
    </citation>
    <scope>NUCLEOTIDE SEQUENCE [LARGE SCALE GENOMIC DNA]</scope>
    <source>
        <tissue evidence="4">Fresh leaf</tissue>
    </source>
</reference>
<gene>
    <name evidence="7" type="primary">LOC116215706</name>
    <name evidence="4" type="ORF">CDL15_Pgr012197</name>
</gene>
<dbReference type="InterPro" id="IPR036910">
    <property type="entry name" value="HMG_box_dom_sf"/>
</dbReference>
<dbReference type="InterPro" id="IPR045303">
    <property type="entry name" value="ARID_HMGB9-like"/>
</dbReference>
<evidence type="ECO:0000259" key="3">
    <source>
        <dbReference type="PROSITE" id="PS51011"/>
    </source>
</evidence>
<evidence type="ECO:0000313" key="6">
    <source>
        <dbReference type="Proteomes" id="UP000515151"/>
    </source>
</evidence>
<dbReference type="PROSITE" id="PS50118">
    <property type="entry name" value="HMG_BOX_2"/>
    <property type="match status" value="1"/>
</dbReference>
<dbReference type="GO" id="GO:0005634">
    <property type="term" value="C:nucleus"/>
    <property type="evidence" value="ECO:0007669"/>
    <property type="project" value="UniProtKB-UniRule"/>
</dbReference>
<accession>A0A218XLT1</accession>
<keyword evidence="1" id="KW-0238">DNA-binding</keyword>
<dbReference type="InterPro" id="IPR036431">
    <property type="entry name" value="ARID_dom_sf"/>
</dbReference>
<dbReference type="CDD" id="cd22009">
    <property type="entry name" value="HMG-box_AtHMGB9-like"/>
    <property type="match status" value="1"/>
</dbReference>
<dbReference type="AlphaFoldDB" id="A0A218XLT1"/>
<evidence type="ECO:0000313" key="5">
    <source>
        <dbReference type="Proteomes" id="UP000197138"/>
    </source>
</evidence>
<dbReference type="Gene3D" id="1.10.30.10">
    <property type="entry name" value="High mobility group box domain"/>
    <property type="match status" value="1"/>
</dbReference>
<dbReference type="Pfam" id="PF01388">
    <property type="entry name" value="ARID"/>
    <property type="match status" value="1"/>
</dbReference>
<dbReference type="Proteomes" id="UP000515151">
    <property type="component" value="Chromosome 7"/>
</dbReference>
<reference evidence="6" key="3">
    <citation type="journal article" date="2020" name="Plant Biotechnol. J.">
        <title>The pomegranate (Punica granatum L.) draft genome dissects genetic divergence between soft- and hard-seeded cultivars.</title>
        <authorList>
            <person name="Luo X."/>
            <person name="Li H."/>
            <person name="Wu Z."/>
            <person name="Yao W."/>
            <person name="Zhao P."/>
            <person name="Cao D."/>
            <person name="Yu H."/>
            <person name="Li K."/>
            <person name="Poudel K."/>
            <person name="Zhao D."/>
            <person name="Zhang F."/>
            <person name="Xia X."/>
            <person name="Chen L."/>
            <person name="Wang Q."/>
            <person name="Jing D."/>
            <person name="Cao S."/>
        </authorList>
    </citation>
    <scope>NUCLEOTIDE SEQUENCE [LARGE SCALE GENOMIC DNA]</scope>
</reference>
<dbReference type="GO" id="GO:0003677">
    <property type="term" value="F:DNA binding"/>
    <property type="evidence" value="ECO:0007669"/>
    <property type="project" value="UniProtKB-UniRule"/>
</dbReference>
<keyword evidence="1" id="KW-0539">Nucleus</keyword>
<dbReference type="InterPro" id="IPR001606">
    <property type="entry name" value="ARID_dom"/>
</dbReference>
<dbReference type="SMART" id="SM01014">
    <property type="entry name" value="ARID"/>
    <property type="match status" value="1"/>
</dbReference>
<dbReference type="CDD" id="cd16872">
    <property type="entry name" value="ARID_HMGB9-like"/>
    <property type="match status" value="1"/>
</dbReference>
<feature type="domain" description="HMG box" evidence="2">
    <location>
        <begin position="244"/>
        <end position="311"/>
    </location>
</feature>
<feature type="DNA-binding region" description="HMG box" evidence="1">
    <location>
        <begin position="244"/>
        <end position="311"/>
    </location>
</feature>
<dbReference type="Gene3D" id="1.10.150.60">
    <property type="entry name" value="ARID DNA-binding domain"/>
    <property type="match status" value="1"/>
</dbReference>
<dbReference type="Pfam" id="PF00505">
    <property type="entry name" value="HMG_box"/>
    <property type="match status" value="1"/>
</dbReference>
<proteinExistence type="predicted"/>